<organism evidence="1">
    <name type="scientific">Arundo donax</name>
    <name type="common">Giant reed</name>
    <name type="synonym">Donax arundinaceus</name>
    <dbReference type="NCBI Taxonomy" id="35708"/>
    <lineage>
        <taxon>Eukaryota</taxon>
        <taxon>Viridiplantae</taxon>
        <taxon>Streptophyta</taxon>
        <taxon>Embryophyta</taxon>
        <taxon>Tracheophyta</taxon>
        <taxon>Spermatophyta</taxon>
        <taxon>Magnoliopsida</taxon>
        <taxon>Liliopsida</taxon>
        <taxon>Poales</taxon>
        <taxon>Poaceae</taxon>
        <taxon>PACMAD clade</taxon>
        <taxon>Arundinoideae</taxon>
        <taxon>Arundineae</taxon>
        <taxon>Arundo</taxon>
    </lineage>
</organism>
<reference evidence="1" key="2">
    <citation type="journal article" date="2015" name="Data Brief">
        <title>Shoot transcriptome of the giant reed, Arundo donax.</title>
        <authorList>
            <person name="Barrero R.A."/>
            <person name="Guerrero F.D."/>
            <person name="Moolhuijzen P."/>
            <person name="Goolsby J.A."/>
            <person name="Tidwell J."/>
            <person name="Bellgard S.E."/>
            <person name="Bellgard M.I."/>
        </authorList>
    </citation>
    <scope>NUCLEOTIDE SEQUENCE</scope>
    <source>
        <tissue evidence="1">Shoot tissue taken approximately 20 cm above the soil surface</tissue>
    </source>
</reference>
<sequence length="45" mass="5517">MKNLHNKNINKLRQNQTAIFSPFPRYERSRVCRSCQKVYPLRPHF</sequence>
<protein>
    <submittedName>
        <fullName evidence="1">Uncharacterized protein</fullName>
    </submittedName>
</protein>
<accession>A0A0A9DQB6</accession>
<proteinExistence type="predicted"/>
<name>A0A0A9DQB6_ARUDO</name>
<dbReference type="AlphaFoldDB" id="A0A0A9DQB6"/>
<evidence type="ECO:0000313" key="1">
    <source>
        <dbReference type="EMBL" id="JAD88883.1"/>
    </source>
</evidence>
<reference evidence="1" key="1">
    <citation type="submission" date="2014-09" db="EMBL/GenBank/DDBJ databases">
        <authorList>
            <person name="Magalhaes I.L.F."/>
            <person name="Oliveira U."/>
            <person name="Santos F.R."/>
            <person name="Vidigal T.H.D.A."/>
            <person name="Brescovit A.D."/>
            <person name="Santos A.J."/>
        </authorList>
    </citation>
    <scope>NUCLEOTIDE SEQUENCE</scope>
    <source>
        <tissue evidence="1">Shoot tissue taken approximately 20 cm above the soil surface</tissue>
    </source>
</reference>
<dbReference type="EMBL" id="GBRH01209012">
    <property type="protein sequence ID" value="JAD88883.1"/>
    <property type="molecule type" value="Transcribed_RNA"/>
</dbReference>